<evidence type="ECO:0000259" key="2">
    <source>
        <dbReference type="Pfam" id="PF22688"/>
    </source>
</evidence>
<dbReference type="PANTHER" id="PTHR30050:SF5">
    <property type="entry name" value="DNAA REGULATORY INACTIVATOR HDA"/>
    <property type="match status" value="1"/>
</dbReference>
<name>A0A5B7YH62_9ALTE</name>
<dbReference type="EMBL" id="CP039852">
    <property type="protein sequence ID" value="QCZ95172.1"/>
    <property type="molecule type" value="Genomic_DNA"/>
</dbReference>
<dbReference type="OrthoDB" id="9784878at2"/>
<evidence type="ECO:0000259" key="1">
    <source>
        <dbReference type="Pfam" id="PF00308"/>
    </source>
</evidence>
<dbReference type="InterPro" id="IPR055199">
    <property type="entry name" value="Hda_lid"/>
</dbReference>
<accession>A0A5B7YH62</accession>
<sequence length="247" mass="27897">MAKQLSLPVSLPADETFDSFVSAQNQQLVALLKTIYQQTPDWSAVPSLQFLASGSLPMINIVGGEGQGKSHLLYALAHRLSARGVSHIYLNCNQLASLEQQILEGLENLSVIALDNIDCVRQNAHWEEAVFDLFNRIMEKRNTVVICSSRQMPANTGFALPDLESRLQWGTTFFLKRLGDDARKQAVRYRAEQKGLMFSDAALTFVLNHYDRNLKSLMCLLERLDARSLQEQRKISISMIKRELNLD</sequence>
<reference evidence="3 4" key="1">
    <citation type="submission" date="2019-04" db="EMBL/GenBank/DDBJ databases">
        <title>Salinimonas iocasae sp. nov., a halophilic bacterium isolated from the outer tube casing of tubeworms in Okinawa Trough.</title>
        <authorList>
            <person name="Zhang H."/>
            <person name="Wang H."/>
            <person name="Li C."/>
        </authorList>
    </citation>
    <scope>NUCLEOTIDE SEQUENCE [LARGE SCALE GENOMIC DNA]</scope>
    <source>
        <strain evidence="3 4">KX18D6</strain>
    </source>
</reference>
<organism evidence="3 4">
    <name type="scientific">Salinimonas iocasae</name>
    <dbReference type="NCBI Taxonomy" id="2572577"/>
    <lineage>
        <taxon>Bacteria</taxon>
        <taxon>Pseudomonadati</taxon>
        <taxon>Pseudomonadota</taxon>
        <taxon>Gammaproteobacteria</taxon>
        <taxon>Alteromonadales</taxon>
        <taxon>Alteromonadaceae</taxon>
        <taxon>Alteromonas/Salinimonas group</taxon>
        <taxon>Salinimonas</taxon>
    </lineage>
</organism>
<dbReference type="GO" id="GO:0006270">
    <property type="term" value="P:DNA replication initiation"/>
    <property type="evidence" value="ECO:0007669"/>
    <property type="project" value="TreeGrafter"/>
</dbReference>
<dbReference type="CDD" id="cd00009">
    <property type="entry name" value="AAA"/>
    <property type="match status" value="1"/>
</dbReference>
<dbReference type="Proteomes" id="UP000304912">
    <property type="component" value="Chromosome"/>
</dbReference>
<dbReference type="Pfam" id="PF00308">
    <property type="entry name" value="Bac_DnaA"/>
    <property type="match status" value="1"/>
</dbReference>
<protein>
    <submittedName>
        <fullName evidence="3">DnaA regulatory inactivator Hda</fullName>
    </submittedName>
</protein>
<dbReference type="Gene3D" id="3.40.50.300">
    <property type="entry name" value="P-loop containing nucleotide triphosphate hydrolases"/>
    <property type="match status" value="1"/>
</dbReference>
<feature type="domain" description="Chromosomal replication initiator protein DnaA ATPAse" evidence="1">
    <location>
        <begin position="59"/>
        <end position="171"/>
    </location>
</feature>
<dbReference type="SUPFAM" id="SSF52540">
    <property type="entry name" value="P-loop containing nucleoside triphosphate hydrolases"/>
    <property type="match status" value="1"/>
</dbReference>
<dbReference type="Pfam" id="PF22688">
    <property type="entry name" value="Hda_lid"/>
    <property type="match status" value="1"/>
</dbReference>
<dbReference type="NCBIfam" id="TIGR03420">
    <property type="entry name" value="DnaA_homol_Hda"/>
    <property type="match status" value="1"/>
</dbReference>
<dbReference type="Gene3D" id="1.10.8.60">
    <property type="match status" value="1"/>
</dbReference>
<proteinExistence type="predicted"/>
<dbReference type="PANTHER" id="PTHR30050">
    <property type="entry name" value="CHROMOSOMAL REPLICATION INITIATOR PROTEIN DNAA"/>
    <property type="match status" value="1"/>
</dbReference>
<dbReference type="KEGG" id="salk:FBQ74_07725"/>
<dbReference type="AlphaFoldDB" id="A0A5B7YH62"/>
<dbReference type="InterPro" id="IPR013317">
    <property type="entry name" value="DnaA_dom"/>
</dbReference>
<evidence type="ECO:0000313" key="3">
    <source>
        <dbReference type="EMBL" id="QCZ95172.1"/>
    </source>
</evidence>
<dbReference type="InterPro" id="IPR017788">
    <property type="entry name" value="Hda"/>
</dbReference>
<keyword evidence="4" id="KW-1185">Reference proteome</keyword>
<feature type="domain" description="Hda lid" evidence="2">
    <location>
        <begin position="180"/>
        <end position="243"/>
    </location>
</feature>
<dbReference type="InterPro" id="IPR027417">
    <property type="entry name" value="P-loop_NTPase"/>
</dbReference>
<gene>
    <name evidence="3" type="primary">hda</name>
    <name evidence="3" type="ORF">FBQ74_07725</name>
</gene>
<evidence type="ECO:0000313" key="4">
    <source>
        <dbReference type="Proteomes" id="UP000304912"/>
    </source>
</evidence>
<dbReference type="GO" id="GO:0032297">
    <property type="term" value="P:negative regulation of DNA-templated DNA replication initiation"/>
    <property type="evidence" value="ECO:0007669"/>
    <property type="project" value="InterPro"/>
</dbReference>